<accession>A0A0H3J7G9</accession>
<dbReference type="EMBL" id="JPGY02000001">
    <property type="protein sequence ID" value="KRU12141.1"/>
    <property type="molecule type" value="Genomic_DNA"/>
</dbReference>
<dbReference type="EMBL" id="CP009268">
    <property type="protein sequence ID" value="AJA51851.1"/>
    <property type="molecule type" value="Genomic_DNA"/>
</dbReference>
<keyword evidence="5" id="KW-1185">Reference proteome</keyword>
<organism evidence="2 5">
    <name type="scientific">Clostridium pasteurianum DSM 525 = ATCC 6013</name>
    <dbReference type="NCBI Taxonomy" id="1262449"/>
    <lineage>
        <taxon>Bacteria</taxon>
        <taxon>Bacillati</taxon>
        <taxon>Bacillota</taxon>
        <taxon>Clostridia</taxon>
        <taxon>Eubacteriales</taxon>
        <taxon>Clostridiaceae</taxon>
        <taxon>Clostridium</taxon>
    </lineage>
</organism>
<evidence type="ECO:0000313" key="3">
    <source>
        <dbReference type="EMBL" id="KRU12141.1"/>
    </source>
</evidence>
<evidence type="ECO:0000259" key="1">
    <source>
        <dbReference type="Pfam" id="PF14261"/>
    </source>
</evidence>
<dbReference type="RefSeq" id="WP_143756569.1">
    <property type="nucleotide sequence ID" value="NZ_ANZB01000004.1"/>
</dbReference>
<dbReference type="Proteomes" id="UP000030905">
    <property type="component" value="Chromosome"/>
</dbReference>
<protein>
    <recommendedName>
        <fullName evidence="1">DUF4351 domain-containing protein</fullName>
    </recommendedName>
</protein>
<proteinExistence type="predicted"/>
<dbReference type="KEGG" id="cpae:CPAST_c17930"/>
<dbReference type="GeneID" id="93073954"/>
<dbReference type="AlphaFoldDB" id="A0A0H3J7G9"/>
<reference evidence="3 4" key="3">
    <citation type="journal article" name="Genome Announc.">
        <title>Improved Draft Genome Sequence of Clostridium pasteurianum Strain ATCC 6013 (DSM 525) Using a Hybrid Next-Generation Sequencing Approach.</title>
        <authorList>
            <person name="Pyne M.E."/>
            <person name="Utturkar S."/>
            <person name="Brown S.D."/>
            <person name="Moo-Young M."/>
            <person name="Chung D.A."/>
            <person name="Chou C.P."/>
        </authorList>
    </citation>
    <scope>NUCLEOTIDE SEQUENCE [LARGE SCALE GENOMIC DNA]</scope>
    <source>
        <strain evidence="3 4">ATCC 6013</strain>
    </source>
</reference>
<evidence type="ECO:0000313" key="2">
    <source>
        <dbReference type="EMBL" id="AJA51851.1"/>
    </source>
</evidence>
<dbReference type="InterPro" id="IPR025587">
    <property type="entry name" value="DUF4351"/>
</dbReference>
<dbReference type="Proteomes" id="UP000028042">
    <property type="component" value="Unassembled WGS sequence"/>
</dbReference>
<dbReference type="eggNOG" id="COG5464">
    <property type="taxonomic scope" value="Bacteria"/>
</dbReference>
<feature type="domain" description="DUF4351" evidence="1">
    <location>
        <begin position="169"/>
        <end position="227"/>
    </location>
</feature>
<gene>
    <name evidence="2" type="ORF">CLPA_c17930</name>
    <name evidence="3" type="ORF">CP6013_01388</name>
</gene>
<dbReference type="KEGG" id="cpat:CLPA_c17930"/>
<sequence length="227" mass="26695">MIVLDYNKVEDIKRFLYYDASIFYRENKKVRTIVVYSSDIENVEECVDAGTIKYRIEPFYMINIDGDEKLEYLKNKIQNKEKLTKEDMMVMTFLPLMRGRESRSERAIKSIELAQSIEDNGIKLECISMLYALLDKFGDKVTKKKLKEMITMTEIGKMIREEAIEEGIEKGKTKGKSELIIKLLIKKFNKIPKNYTDKINNLSNETLDIIATDIFDMDKIDELEKYF</sequence>
<dbReference type="Pfam" id="PF14261">
    <property type="entry name" value="DUF4351"/>
    <property type="match status" value="1"/>
</dbReference>
<name>A0A0H3J7G9_CLOPA</name>
<evidence type="ECO:0000313" key="4">
    <source>
        <dbReference type="Proteomes" id="UP000028042"/>
    </source>
</evidence>
<dbReference type="PATRIC" id="fig|1262449.7.peg.1800"/>
<reference evidence="2 5" key="1">
    <citation type="journal article" date="2015" name="Genome Announc.">
        <title>Complete Genome Sequence of the Nitrogen-Fixing and Solvent-Producing Clostridium pasteurianum DSM 525.</title>
        <authorList>
            <person name="Poehlein A."/>
            <person name="Grosse-Honebrink A."/>
            <person name="Zhang Y."/>
            <person name="Minton N.P."/>
            <person name="Daniel R."/>
        </authorList>
    </citation>
    <scope>NUCLEOTIDE SEQUENCE [LARGE SCALE GENOMIC DNA]</scope>
    <source>
        <strain evidence="2">DSM 525</strain>
        <strain evidence="5">DSM 525 / ATCC 6013</strain>
    </source>
</reference>
<evidence type="ECO:0000313" key="5">
    <source>
        <dbReference type="Proteomes" id="UP000030905"/>
    </source>
</evidence>
<reference evidence="3" key="2">
    <citation type="submission" date="2015-10" db="EMBL/GenBank/DDBJ databases">
        <title>Improved Draft Genome Sequence of Clostridium pasteurianum Strain ATCC 6013 (DSM 525) Using a Hybrid Next-Generation Sequencing Approach.</title>
        <authorList>
            <person name="Pyne M.E."/>
            <person name="Utturkar S.M."/>
            <person name="Brown S.D."/>
            <person name="Moo-Young M."/>
            <person name="Chung D.A."/>
            <person name="Chou P.C."/>
        </authorList>
    </citation>
    <scope>NUCLEOTIDE SEQUENCE</scope>
    <source>
        <strain evidence="3">ATCC 6013</strain>
    </source>
</reference>